<organism evidence="1 2">
    <name type="scientific">Pristionchus fissidentatus</name>
    <dbReference type="NCBI Taxonomy" id="1538716"/>
    <lineage>
        <taxon>Eukaryota</taxon>
        <taxon>Metazoa</taxon>
        <taxon>Ecdysozoa</taxon>
        <taxon>Nematoda</taxon>
        <taxon>Chromadorea</taxon>
        <taxon>Rhabditida</taxon>
        <taxon>Rhabditina</taxon>
        <taxon>Diplogasteromorpha</taxon>
        <taxon>Diplogasteroidea</taxon>
        <taxon>Neodiplogasteridae</taxon>
        <taxon>Pristionchus</taxon>
    </lineage>
</organism>
<sequence length="139" mass="15588">QCWLRPLSISMLSHMNLIYLGSIHVKDDMSPINEDSATTVIDSAIVRREIGQRKIEVTVEISPTRIRIRANEEVIEIIGLSSLEFSYCYFDGERYNVVLVSRSSRTLSASTVHVLRAGDKTNAINFVAAISTAFSKLLR</sequence>
<dbReference type="EMBL" id="BTSY01000004">
    <property type="protein sequence ID" value="GMT23677.1"/>
    <property type="molecule type" value="Genomic_DNA"/>
</dbReference>
<accession>A0AAV5VVN4</accession>
<dbReference type="Gene3D" id="2.30.29.30">
    <property type="entry name" value="Pleckstrin-homology domain (PH domain)/Phosphotyrosine-binding domain (PTB)"/>
    <property type="match status" value="1"/>
</dbReference>
<protein>
    <submittedName>
        <fullName evidence="1">Uncharacterized protein</fullName>
    </submittedName>
</protein>
<proteinExistence type="predicted"/>
<dbReference type="InterPro" id="IPR011993">
    <property type="entry name" value="PH-like_dom_sf"/>
</dbReference>
<evidence type="ECO:0000313" key="1">
    <source>
        <dbReference type="EMBL" id="GMT23677.1"/>
    </source>
</evidence>
<reference evidence="1" key="1">
    <citation type="submission" date="2023-10" db="EMBL/GenBank/DDBJ databases">
        <title>Genome assembly of Pristionchus species.</title>
        <authorList>
            <person name="Yoshida K."/>
            <person name="Sommer R.J."/>
        </authorList>
    </citation>
    <scope>NUCLEOTIDE SEQUENCE</scope>
    <source>
        <strain evidence="1">RS5133</strain>
    </source>
</reference>
<name>A0AAV5VVN4_9BILA</name>
<feature type="non-terminal residue" evidence="1">
    <location>
        <position position="1"/>
    </location>
</feature>
<keyword evidence="2" id="KW-1185">Reference proteome</keyword>
<evidence type="ECO:0000313" key="2">
    <source>
        <dbReference type="Proteomes" id="UP001432322"/>
    </source>
</evidence>
<dbReference type="AlphaFoldDB" id="A0AAV5VVN4"/>
<dbReference type="SUPFAM" id="SSF50729">
    <property type="entry name" value="PH domain-like"/>
    <property type="match status" value="1"/>
</dbReference>
<dbReference type="Proteomes" id="UP001432322">
    <property type="component" value="Unassembled WGS sequence"/>
</dbReference>
<gene>
    <name evidence="1" type="ORF">PFISCL1PPCAC_14974</name>
</gene>
<comment type="caution">
    <text evidence="1">The sequence shown here is derived from an EMBL/GenBank/DDBJ whole genome shotgun (WGS) entry which is preliminary data.</text>
</comment>